<feature type="domain" description="tRNA/rRNA methyltransferase SpoU type" evidence="3">
    <location>
        <begin position="117"/>
        <end position="256"/>
    </location>
</feature>
<comment type="caution">
    <text evidence="4">The sequence shown here is derived from an EMBL/GenBank/DDBJ whole genome shotgun (WGS) entry which is preliminary data.</text>
</comment>
<dbReference type="InterPro" id="IPR051259">
    <property type="entry name" value="rRNA_Methyltransferase"/>
</dbReference>
<evidence type="ECO:0000259" key="3">
    <source>
        <dbReference type="Pfam" id="PF00588"/>
    </source>
</evidence>
<dbReference type="STRING" id="641147.HMPREF9021_01720"/>
<keyword evidence="5" id="KW-1185">Reference proteome</keyword>
<dbReference type="Pfam" id="PF00588">
    <property type="entry name" value="SpoU_methylase"/>
    <property type="match status" value="1"/>
</dbReference>
<dbReference type="PANTHER" id="PTHR43191:SF2">
    <property type="entry name" value="RRNA METHYLTRANSFERASE 3, MITOCHONDRIAL"/>
    <property type="match status" value="1"/>
</dbReference>
<organism evidence="4 5">
    <name type="scientific">Simonsiella muelleri ATCC 29453</name>
    <dbReference type="NCBI Taxonomy" id="641147"/>
    <lineage>
        <taxon>Bacteria</taxon>
        <taxon>Pseudomonadati</taxon>
        <taxon>Pseudomonadota</taxon>
        <taxon>Betaproteobacteria</taxon>
        <taxon>Neisseriales</taxon>
        <taxon>Neisseriaceae</taxon>
        <taxon>Simonsiella</taxon>
    </lineage>
</organism>
<reference evidence="4 5" key="1">
    <citation type="submission" date="2010-03" db="EMBL/GenBank/DDBJ databases">
        <authorList>
            <consortium name="The Broad Institute Genome Sequencing Platform"/>
            <person name="Ward D."/>
            <person name="Earl A."/>
            <person name="Feldgarden M."/>
            <person name="Gevers D."/>
            <person name="Young S."/>
            <person name="Zeng Q."/>
            <person name="Koehrsen M."/>
            <person name="Alvarado L."/>
            <person name="Berlin A.M."/>
            <person name="Borenstein D."/>
            <person name="Chapman S.B."/>
            <person name="Chen Z."/>
            <person name="Engels R."/>
            <person name="Freedman E."/>
            <person name="Gellesch M."/>
            <person name="Goldberg J."/>
            <person name="Griggs A."/>
            <person name="Gujja S."/>
            <person name="Heilman E.R."/>
            <person name="Heiman D.I."/>
            <person name="Hepburn T.A."/>
            <person name="Howarth C."/>
            <person name="Jen D."/>
            <person name="Larson L."/>
            <person name="Mehta T."/>
            <person name="Park D."/>
            <person name="Pearson M."/>
            <person name="Richards J."/>
            <person name="Roberts A."/>
            <person name="Saif S."/>
            <person name="Shea T.D."/>
            <person name="Shenoy N."/>
            <person name="Sisk P."/>
            <person name="Stolte C."/>
            <person name="Sykes S.N."/>
            <person name="Walk T."/>
            <person name="White J."/>
            <person name="Yandava C."/>
            <person name="Izard J."/>
            <person name="Baranova O.V."/>
            <person name="Blanton J.M."/>
            <person name="Tanner A.C."/>
            <person name="Dewhirst F."/>
            <person name="Haas B."/>
            <person name="Nusbaum C."/>
            <person name="Birren B."/>
        </authorList>
    </citation>
    <scope>NUCLEOTIDE SEQUENCE [LARGE SCALE GENOMIC DNA]</scope>
    <source>
        <strain evidence="4 5">ATCC 29453</strain>
    </source>
</reference>
<dbReference type="InterPro" id="IPR029026">
    <property type="entry name" value="tRNA_m1G_MTases_N"/>
</dbReference>
<name>V9H5M8_9NEIS</name>
<evidence type="ECO:0000313" key="4">
    <source>
        <dbReference type="EMBL" id="EFG30433.2"/>
    </source>
</evidence>
<dbReference type="InterPro" id="IPR029064">
    <property type="entry name" value="Ribosomal_eL30-like_sf"/>
</dbReference>
<sequence>MNMKIITSVHNEQLKFISKLLQNAKSRREHRATVLEGVHLLDAYLDASHLPKRVFVPQNRLANPEIQRIINRLPEHLITLVEHGKLNKISQLTEAEDIMTWVELPISGSLPISDDCVVLENIQNSGNIGTILRSAAAAGVAQIVLSKGCADVWSPKVLRAAMGAHFLLKIHERVDLLDWRESFSGDVLATALTEKNNFSLYDKQLDLTKPVAWVFGNEGSGVSADMLAQANATVKIPMIGATESLNVAMAATICLFEQMRQRLNKY</sequence>
<evidence type="ECO:0000256" key="1">
    <source>
        <dbReference type="ARBA" id="ARBA00022603"/>
    </source>
</evidence>
<proteinExistence type="predicted"/>
<reference evidence="4 5" key="2">
    <citation type="submission" date="2011-10" db="EMBL/GenBank/DDBJ databases">
        <title>The Genome Sequence of Simonsiella muelleri ATCC 29453.</title>
        <authorList>
            <consortium name="The Broad Institute Genome Sequencing Platform"/>
            <consortium name="The Broad Institute Genome Sequencing Center for Infectious Disease"/>
            <person name="Earl A."/>
            <person name="Ward D."/>
            <person name="Feldgarden M."/>
            <person name="Gevers D."/>
            <person name="Izard J."/>
            <person name="Baranova O.V."/>
            <person name="Blanton J.M."/>
            <person name="Tanner A.C."/>
            <person name="Dewhirst F."/>
            <person name="Young S.K."/>
            <person name="Zeng Q."/>
            <person name="Gargeya S."/>
            <person name="Fitzgerald M."/>
            <person name="Haas B."/>
            <person name="Abouelleil A."/>
            <person name="Alvarado L."/>
            <person name="Arachchi H.M."/>
            <person name="Berlin A."/>
            <person name="Brown A."/>
            <person name="Chapman S.B."/>
            <person name="Chen Z."/>
            <person name="Dunbar C."/>
            <person name="Freedman E."/>
            <person name="Gearin G."/>
            <person name="Goldberg J."/>
            <person name="Griggs A."/>
            <person name="Gujja S."/>
            <person name="Heiman D."/>
            <person name="Howarth C."/>
            <person name="Larson L."/>
            <person name="Lui A."/>
            <person name="MacDonald P.J.P."/>
            <person name="Montmayeur A."/>
            <person name="Murphy C."/>
            <person name="Neiman D."/>
            <person name="Pearson M."/>
            <person name="Priest M."/>
            <person name="Roberts A."/>
            <person name="Saif S."/>
            <person name="Shea T."/>
            <person name="Shenoy N."/>
            <person name="Sisk P."/>
            <person name="Stolte C."/>
            <person name="Sykes S."/>
            <person name="Wortman J."/>
            <person name="Nusbaum C."/>
            <person name="Birren B."/>
        </authorList>
    </citation>
    <scope>NUCLEOTIDE SEQUENCE [LARGE SCALE GENOMIC DNA]</scope>
    <source>
        <strain evidence="4 5">ATCC 29453</strain>
    </source>
</reference>
<evidence type="ECO:0000256" key="2">
    <source>
        <dbReference type="ARBA" id="ARBA00022679"/>
    </source>
</evidence>
<dbReference type="PANTHER" id="PTHR43191">
    <property type="entry name" value="RRNA METHYLTRANSFERASE 3"/>
    <property type="match status" value="1"/>
</dbReference>
<dbReference type="SUPFAM" id="SSF75217">
    <property type="entry name" value="alpha/beta knot"/>
    <property type="match status" value="1"/>
</dbReference>
<dbReference type="CDD" id="cd18095">
    <property type="entry name" value="SpoU-like_rRNA-MTase"/>
    <property type="match status" value="1"/>
</dbReference>
<dbReference type="Gene3D" id="3.40.1280.10">
    <property type="match status" value="1"/>
</dbReference>
<dbReference type="Proteomes" id="UP000017813">
    <property type="component" value="Unassembled WGS sequence"/>
</dbReference>
<gene>
    <name evidence="4" type="ORF">HMPREF9021_01720</name>
</gene>
<dbReference type="EMBL" id="ADCY02000035">
    <property type="protein sequence ID" value="EFG30433.2"/>
    <property type="molecule type" value="Genomic_DNA"/>
</dbReference>
<dbReference type="GO" id="GO:0032259">
    <property type="term" value="P:methylation"/>
    <property type="evidence" value="ECO:0007669"/>
    <property type="project" value="UniProtKB-KW"/>
</dbReference>
<dbReference type="HOGENOM" id="CLU_021322_3_2_4"/>
<keyword evidence="2" id="KW-0808">Transferase</keyword>
<accession>V9H5M8</accession>
<dbReference type="eggNOG" id="COG0566">
    <property type="taxonomic scope" value="Bacteria"/>
</dbReference>
<dbReference type="AlphaFoldDB" id="V9H5M8"/>
<dbReference type="SUPFAM" id="SSF55315">
    <property type="entry name" value="L30e-like"/>
    <property type="match status" value="1"/>
</dbReference>
<dbReference type="InterPro" id="IPR029028">
    <property type="entry name" value="Alpha/beta_knot_MTases"/>
</dbReference>
<dbReference type="GO" id="GO:0006396">
    <property type="term" value="P:RNA processing"/>
    <property type="evidence" value="ECO:0007669"/>
    <property type="project" value="InterPro"/>
</dbReference>
<dbReference type="Gene3D" id="3.30.1330.30">
    <property type="match status" value="1"/>
</dbReference>
<protein>
    <recommendedName>
        <fullName evidence="3">tRNA/rRNA methyltransferase SpoU type domain-containing protein</fullName>
    </recommendedName>
</protein>
<dbReference type="GO" id="GO:0008173">
    <property type="term" value="F:RNA methyltransferase activity"/>
    <property type="evidence" value="ECO:0007669"/>
    <property type="project" value="InterPro"/>
</dbReference>
<dbReference type="GO" id="GO:0003723">
    <property type="term" value="F:RNA binding"/>
    <property type="evidence" value="ECO:0007669"/>
    <property type="project" value="InterPro"/>
</dbReference>
<dbReference type="InterPro" id="IPR001537">
    <property type="entry name" value="SpoU_MeTrfase"/>
</dbReference>
<keyword evidence="1" id="KW-0489">Methyltransferase</keyword>
<evidence type="ECO:0000313" key="5">
    <source>
        <dbReference type="Proteomes" id="UP000017813"/>
    </source>
</evidence>